<dbReference type="EMBL" id="UYYB01143917">
    <property type="protein sequence ID" value="VDM85698.1"/>
    <property type="molecule type" value="Genomic_DNA"/>
</dbReference>
<evidence type="ECO:0000313" key="2">
    <source>
        <dbReference type="EMBL" id="VDM85698.1"/>
    </source>
</evidence>
<gene>
    <name evidence="2" type="ORF">SVUK_LOCUS20696</name>
</gene>
<keyword evidence="1" id="KW-0472">Membrane</keyword>
<organism evidence="2 3">
    <name type="scientific">Strongylus vulgaris</name>
    <name type="common">Blood worm</name>
    <dbReference type="NCBI Taxonomy" id="40348"/>
    <lineage>
        <taxon>Eukaryota</taxon>
        <taxon>Metazoa</taxon>
        <taxon>Ecdysozoa</taxon>
        <taxon>Nematoda</taxon>
        <taxon>Chromadorea</taxon>
        <taxon>Rhabditida</taxon>
        <taxon>Rhabditina</taxon>
        <taxon>Rhabditomorpha</taxon>
        <taxon>Strongyloidea</taxon>
        <taxon>Strongylidae</taxon>
        <taxon>Strongylus</taxon>
    </lineage>
</organism>
<dbReference type="AlphaFoldDB" id="A0A3P7M340"/>
<keyword evidence="1" id="KW-1133">Transmembrane helix</keyword>
<dbReference type="Proteomes" id="UP000270094">
    <property type="component" value="Unassembled WGS sequence"/>
</dbReference>
<protein>
    <submittedName>
        <fullName evidence="2">Uncharacterized protein</fullName>
    </submittedName>
</protein>
<reference evidence="2 3" key="1">
    <citation type="submission" date="2018-11" db="EMBL/GenBank/DDBJ databases">
        <authorList>
            <consortium name="Pathogen Informatics"/>
        </authorList>
    </citation>
    <scope>NUCLEOTIDE SEQUENCE [LARGE SCALE GENOMIC DNA]</scope>
</reference>
<accession>A0A3P7M340</accession>
<name>A0A3P7M340_STRVU</name>
<keyword evidence="1" id="KW-0812">Transmembrane</keyword>
<evidence type="ECO:0000313" key="3">
    <source>
        <dbReference type="Proteomes" id="UP000270094"/>
    </source>
</evidence>
<keyword evidence="3" id="KW-1185">Reference proteome</keyword>
<proteinExistence type="predicted"/>
<evidence type="ECO:0000256" key="1">
    <source>
        <dbReference type="SAM" id="Phobius"/>
    </source>
</evidence>
<feature type="transmembrane region" description="Helical" evidence="1">
    <location>
        <begin position="6"/>
        <end position="28"/>
    </location>
</feature>
<sequence>MHWKFIYIPIFLGLLATVVGFSVGVAFFPWSQYDTSFDAIGWCLIDSIDLTRLFKDFGKLERKN</sequence>